<dbReference type="Proteomes" id="UP001182991">
    <property type="component" value="Unassembled WGS sequence"/>
</dbReference>
<keyword evidence="3" id="KW-1133">Transmembrane helix</keyword>
<keyword evidence="1" id="KW-0175">Coiled coil</keyword>
<feature type="transmembrane region" description="Helical" evidence="3">
    <location>
        <begin position="15"/>
        <end position="32"/>
    </location>
</feature>
<name>A0ABU2KEE2_9FLAO</name>
<organism evidence="4 5">
    <name type="scientific">Mesonia ostreae</name>
    <dbReference type="NCBI Taxonomy" id="861110"/>
    <lineage>
        <taxon>Bacteria</taxon>
        <taxon>Pseudomonadati</taxon>
        <taxon>Bacteroidota</taxon>
        <taxon>Flavobacteriia</taxon>
        <taxon>Flavobacteriales</taxon>
        <taxon>Flavobacteriaceae</taxon>
        <taxon>Mesonia</taxon>
    </lineage>
</organism>
<feature type="coiled-coil region" evidence="1">
    <location>
        <begin position="360"/>
        <end position="392"/>
    </location>
</feature>
<evidence type="ECO:0000256" key="3">
    <source>
        <dbReference type="SAM" id="Phobius"/>
    </source>
</evidence>
<accession>A0ABU2KEE2</accession>
<keyword evidence="3" id="KW-0812">Transmembrane</keyword>
<feature type="region of interest" description="Disordered" evidence="2">
    <location>
        <begin position="360"/>
        <end position="392"/>
    </location>
</feature>
<gene>
    <name evidence="4" type="ORF">RLT85_00300</name>
</gene>
<sequence length="392" mass="44411">MNKRQHRKRFKKKRYIIPIALIILLIAFRLYLPTLVKNNLNKVLADIPGYHGAIEDVDLSLWRGAYQLEGLYLNKITAKSEVPFLNFPMTDISIEWRSLFKGKIVTEIEMHNPEIIYVLEDQEETPNEGEADTEDWTKALTDIVPLDINSFDIYNGKLAFVQLESDPNIDLSIHNLRLSAKNLRNVKQTEKVLPSTITATGTSIGNGKLNLDGKINLIKEIPDLDMSLSLEDVDATALNEFTSFYAGLDFESGTVGVFTEFAIADAHLKGYVKPLLTDTKLIGKEDGFLETLWEGFVGVFKFILKNQGTDTVATKVPIEGDFSEAGTKILPTVLNIFKNAWIQAFTGSVDGNIEYQDAFKESKKDDKKKAKEERKEKRKKEKEERKAEKDKE</sequence>
<keyword evidence="3" id="KW-0472">Membrane</keyword>
<comment type="caution">
    <text evidence="4">The sequence shown here is derived from an EMBL/GenBank/DDBJ whole genome shotgun (WGS) entry which is preliminary data.</text>
</comment>
<proteinExistence type="predicted"/>
<dbReference type="InterPro" id="IPR008023">
    <property type="entry name" value="DUF748"/>
</dbReference>
<evidence type="ECO:0000313" key="4">
    <source>
        <dbReference type="EMBL" id="MDT0293070.1"/>
    </source>
</evidence>
<evidence type="ECO:0000313" key="5">
    <source>
        <dbReference type="Proteomes" id="UP001182991"/>
    </source>
</evidence>
<protein>
    <submittedName>
        <fullName evidence="4">DUF748 domain-containing protein</fullName>
    </submittedName>
</protein>
<dbReference type="EMBL" id="JAVRBG010000001">
    <property type="protein sequence ID" value="MDT0293070.1"/>
    <property type="molecule type" value="Genomic_DNA"/>
</dbReference>
<evidence type="ECO:0000256" key="1">
    <source>
        <dbReference type="SAM" id="Coils"/>
    </source>
</evidence>
<keyword evidence="5" id="KW-1185">Reference proteome</keyword>
<dbReference type="Pfam" id="PF05359">
    <property type="entry name" value="DUF748"/>
    <property type="match status" value="1"/>
</dbReference>
<evidence type="ECO:0000256" key="2">
    <source>
        <dbReference type="SAM" id="MobiDB-lite"/>
    </source>
</evidence>
<dbReference type="RefSeq" id="WP_311400047.1">
    <property type="nucleotide sequence ID" value="NZ_JAVRBG010000001.1"/>
</dbReference>
<reference evidence="5" key="1">
    <citation type="submission" date="2023-07" db="EMBL/GenBank/DDBJ databases">
        <title>Isolating and identifying novel microbial strains from the Mariana Trench.</title>
        <authorList>
            <person name="Fu H."/>
        </authorList>
    </citation>
    <scope>NUCLEOTIDE SEQUENCE [LARGE SCALE GENOMIC DNA]</scope>
    <source>
        <strain evidence="5">T-y2</strain>
    </source>
</reference>